<evidence type="ECO:0000256" key="4">
    <source>
        <dbReference type="ARBA" id="ARBA00022475"/>
    </source>
</evidence>
<feature type="transmembrane region" description="Helical" evidence="9">
    <location>
        <begin position="97"/>
        <end position="115"/>
    </location>
</feature>
<feature type="transmembrane region" description="Helical" evidence="9">
    <location>
        <begin position="31"/>
        <end position="53"/>
    </location>
</feature>
<evidence type="ECO:0000259" key="10">
    <source>
        <dbReference type="PROSITE" id="PS50850"/>
    </source>
</evidence>
<protein>
    <submittedName>
        <fullName evidence="11">MFS transporter</fullName>
    </submittedName>
</protein>
<dbReference type="InterPro" id="IPR011701">
    <property type="entry name" value="MFS"/>
</dbReference>
<dbReference type="PANTHER" id="PTHR43271">
    <property type="entry name" value="BLL2771 PROTEIN"/>
    <property type="match status" value="1"/>
</dbReference>
<name>A0ABS2TH60_9ACTO</name>
<gene>
    <name evidence="11" type="ORF">JVW63_09815</name>
</gene>
<keyword evidence="3" id="KW-0813">Transport</keyword>
<keyword evidence="5 9" id="KW-0812">Transmembrane</keyword>
<feature type="transmembrane region" description="Helical" evidence="9">
    <location>
        <begin position="360"/>
        <end position="377"/>
    </location>
</feature>
<evidence type="ECO:0000256" key="1">
    <source>
        <dbReference type="ARBA" id="ARBA00004651"/>
    </source>
</evidence>
<feature type="transmembrane region" description="Helical" evidence="9">
    <location>
        <begin position="156"/>
        <end position="173"/>
    </location>
</feature>
<feature type="transmembrane region" description="Helical" evidence="9">
    <location>
        <begin position="121"/>
        <end position="144"/>
    </location>
</feature>
<keyword evidence="7 9" id="KW-0472">Membrane</keyword>
<dbReference type="InterPro" id="IPR036259">
    <property type="entry name" value="MFS_trans_sf"/>
</dbReference>
<comment type="subcellular location">
    <subcellularLocation>
        <location evidence="1">Cell membrane</location>
        <topology evidence="1">Multi-pass membrane protein</topology>
    </subcellularLocation>
</comment>
<dbReference type="PROSITE" id="PS50850">
    <property type="entry name" value="MFS"/>
    <property type="match status" value="1"/>
</dbReference>
<reference evidence="12" key="1">
    <citation type="submission" date="2021-02" db="EMBL/GenBank/DDBJ databases">
        <title>Leucobacter sp. CX169.</title>
        <authorList>
            <person name="Cheng Y."/>
        </authorList>
    </citation>
    <scope>NUCLEOTIDE SEQUENCE [LARGE SCALE GENOMIC DNA]</scope>
    <source>
        <strain evidence="12">JY899</strain>
    </source>
</reference>
<evidence type="ECO:0000313" key="12">
    <source>
        <dbReference type="Proteomes" id="UP000705983"/>
    </source>
</evidence>
<dbReference type="RefSeq" id="WP_204736357.1">
    <property type="nucleotide sequence ID" value="NZ_JACEXG010000006.1"/>
</dbReference>
<evidence type="ECO:0000256" key="9">
    <source>
        <dbReference type="SAM" id="Phobius"/>
    </source>
</evidence>
<evidence type="ECO:0000256" key="3">
    <source>
        <dbReference type="ARBA" id="ARBA00022448"/>
    </source>
</evidence>
<keyword evidence="4" id="KW-1003">Cell membrane</keyword>
<feature type="transmembrane region" description="Helical" evidence="9">
    <location>
        <begin position="299"/>
        <end position="320"/>
    </location>
</feature>
<accession>A0ABS2TH60</accession>
<feature type="transmembrane region" description="Helical" evidence="9">
    <location>
        <begin position="65"/>
        <end position="85"/>
    </location>
</feature>
<sequence>MMRNEGKTADKPASAERSDGIRHGDPSYRRAVFALFATGLASFNAIYCTQALMPALSEYFDATPATAAWTVSAATGMLALAILPASILSERFGRGRVIAISTLLAITVGTALPFAPSIEWIIAGRALQGLAIAGVPATAMAWLADEISGLDLPRAMGQYIAGTTLGGLLSRLIPAGVLEFADWRWALGANMMFAAACSVFAVLLLPAQRRFTPKRLTVRGEWRAVTSHLRTPALLGLFLIAFLLMGAFVSLYDYLGYRLIEEFDFSPGLAGSIFLLYLGGTFSSGWAGRSAAKHGRPRILLTGVGACLASLPLIAIPTIATTVLGTGLFTMGFFASHSVASGWVGALASRDRAEATGTYLTAYYLGSSVLGVVSGVIMHDLGWGAMIAFLGILTAATGLIGAAVARSTA</sequence>
<evidence type="ECO:0000256" key="6">
    <source>
        <dbReference type="ARBA" id="ARBA00022989"/>
    </source>
</evidence>
<organism evidence="11 12">
    <name type="scientific">Flaviflexus equikiangi</name>
    <dbReference type="NCBI Taxonomy" id="2758573"/>
    <lineage>
        <taxon>Bacteria</taxon>
        <taxon>Bacillati</taxon>
        <taxon>Actinomycetota</taxon>
        <taxon>Actinomycetes</taxon>
        <taxon>Actinomycetales</taxon>
        <taxon>Actinomycetaceae</taxon>
        <taxon>Flaviflexus</taxon>
    </lineage>
</organism>
<dbReference type="Pfam" id="PF07690">
    <property type="entry name" value="MFS_1"/>
    <property type="match status" value="1"/>
</dbReference>
<comment type="similarity">
    <text evidence="2">Belongs to the major facilitator superfamily.</text>
</comment>
<proteinExistence type="inferred from homology"/>
<comment type="caution">
    <text evidence="11">The sequence shown here is derived from an EMBL/GenBank/DDBJ whole genome shotgun (WGS) entry which is preliminary data.</text>
</comment>
<feature type="transmembrane region" description="Helical" evidence="9">
    <location>
        <begin position="233"/>
        <end position="255"/>
    </location>
</feature>
<feature type="domain" description="Major facilitator superfamily (MFS) profile" evidence="10">
    <location>
        <begin position="30"/>
        <end position="409"/>
    </location>
</feature>
<dbReference type="PANTHER" id="PTHR43271:SF1">
    <property type="entry name" value="INNER MEMBRANE TRANSPORT PROTEIN YNFM"/>
    <property type="match status" value="1"/>
</dbReference>
<evidence type="ECO:0000256" key="2">
    <source>
        <dbReference type="ARBA" id="ARBA00008335"/>
    </source>
</evidence>
<feature type="transmembrane region" description="Helical" evidence="9">
    <location>
        <begin position="326"/>
        <end position="348"/>
    </location>
</feature>
<evidence type="ECO:0000256" key="5">
    <source>
        <dbReference type="ARBA" id="ARBA00022692"/>
    </source>
</evidence>
<keyword evidence="12" id="KW-1185">Reference proteome</keyword>
<feature type="transmembrane region" description="Helical" evidence="9">
    <location>
        <begin position="267"/>
        <end position="287"/>
    </location>
</feature>
<evidence type="ECO:0000313" key="11">
    <source>
        <dbReference type="EMBL" id="MBM9433989.1"/>
    </source>
</evidence>
<feature type="region of interest" description="Disordered" evidence="8">
    <location>
        <begin position="1"/>
        <end position="22"/>
    </location>
</feature>
<dbReference type="InterPro" id="IPR020846">
    <property type="entry name" value="MFS_dom"/>
</dbReference>
<keyword evidence="6 9" id="KW-1133">Transmembrane helix</keyword>
<dbReference type="Proteomes" id="UP000705983">
    <property type="component" value="Unassembled WGS sequence"/>
</dbReference>
<dbReference type="Gene3D" id="1.20.1250.20">
    <property type="entry name" value="MFS general substrate transporter like domains"/>
    <property type="match status" value="1"/>
</dbReference>
<dbReference type="SUPFAM" id="SSF103473">
    <property type="entry name" value="MFS general substrate transporter"/>
    <property type="match status" value="1"/>
</dbReference>
<feature type="transmembrane region" description="Helical" evidence="9">
    <location>
        <begin position="383"/>
        <end position="405"/>
    </location>
</feature>
<dbReference type="EMBL" id="JAFFJS010000006">
    <property type="protein sequence ID" value="MBM9433989.1"/>
    <property type="molecule type" value="Genomic_DNA"/>
</dbReference>
<evidence type="ECO:0000256" key="8">
    <source>
        <dbReference type="SAM" id="MobiDB-lite"/>
    </source>
</evidence>
<feature type="transmembrane region" description="Helical" evidence="9">
    <location>
        <begin position="185"/>
        <end position="205"/>
    </location>
</feature>
<dbReference type="CDD" id="cd17324">
    <property type="entry name" value="MFS_NepI_like"/>
    <property type="match status" value="1"/>
</dbReference>
<evidence type="ECO:0000256" key="7">
    <source>
        <dbReference type="ARBA" id="ARBA00023136"/>
    </source>
</evidence>